<evidence type="ECO:0000313" key="1">
    <source>
        <dbReference type="EMBL" id="SUA21046.1"/>
    </source>
</evidence>
<reference evidence="1" key="1">
    <citation type="submission" date="2018-06" db="EMBL/GenBank/DDBJ databases">
        <authorList>
            <consortium name="Pathogen Informatics"/>
            <person name="Doyle S."/>
        </authorList>
    </citation>
    <scope>NUCLEOTIDE SEQUENCE [LARGE SCALE GENOMIC DNA]</scope>
    <source>
        <strain evidence="1">NCTC11421</strain>
    </source>
</reference>
<accession>A0A378VVX1</accession>
<proteinExistence type="predicted"/>
<sequence>MKPEASRSLKIIYYKSIFSILYTSPLLAVDYVYDNSKLTNEQIDRLKKLRDKSSEYWKQETYLLKPTNGSSQNSLKVPALSSKTHQFETSTTQKRFLFMTRNTLKITLLASPEVSGLKKEMGKKKTTPAIF</sequence>
<dbReference type="EMBL" id="UGRI01000001">
    <property type="protein sequence ID" value="SUA21046.1"/>
    <property type="molecule type" value="Genomic_DNA"/>
</dbReference>
<name>A0A378VVX1_NEIGO</name>
<organism evidence="1">
    <name type="scientific">Neisseria gonorrhoeae</name>
    <dbReference type="NCBI Taxonomy" id="485"/>
    <lineage>
        <taxon>Bacteria</taxon>
        <taxon>Pseudomonadati</taxon>
        <taxon>Pseudomonadota</taxon>
        <taxon>Betaproteobacteria</taxon>
        <taxon>Neisseriales</taxon>
        <taxon>Neisseriaceae</taxon>
        <taxon>Neisseria</taxon>
    </lineage>
</organism>
<gene>
    <name evidence="1" type="ORF">NCTC11421_01154</name>
</gene>
<dbReference type="AlphaFoldDB" id="A0A378VVX1"/>
<protein>
    <submittedName>
        <fullName evidence="1">Outer membrane autotransporter N-terminal domain, disrupted by a transposase</fullName>
    </submittedName>
</protein>